<accession>A0A8S5QCK2</accession>
<evidence type="ECO:0000313" key="2">
    <source>
        <dbReference type="EMBL" id="DAE16579.1"/>
    </source>
</evidence>
<protein>
    <submittedName>
        <fullName evidence="2">Uncharacterized protein</fullName>
    </submittedName>
</protein>
<name>A0A8S5QCK2_9CAUD</name>
<sequence>MQREIYFSVTGRNEGDKLVPFFGEVRVGHESVMVFGEAEGLEDKLRAALVAIHLANAIGIAEFDIPAILEDCAYDKSSAEAMMRPFEGYCPADDERIKTAHAFFTSIRSTGNRRHLLRDVSKTDRPCDEDEASRSEDLAGE</sequence>
<evidence type="ECO:0000256" key="1">
    <source>
        <dbReference type="SAM" id="MobiDB-lite"/>
    </source>
</evidence>
<dbReference type="EMBL" id="BK015627">
    <property type="protein sequence ID" value="DAE16579.1"/>
    <property type="molecule type" value="Genomic_DNA"/>
</dbReference>
<reference evidence="2" key="1">
    <citation type="journal article" date="2021" name="Proc. Natl. Acad. Sci. U.S.A.">
        <title>A Catalog of Tens of Thousands of Viruses from Human Metagenomes Reveals Hidden Associations with Chronic Diseases.</title>
        <authorList>
            <person name="Tisza M.J."/>
            <person name="Buck C.B."/>
        </authorList>
    </citation>
    <scope>NUCLEOTIDE SEQUENCE</scope>
    <source>
        <strain evidence="2">Ctiwu7</strain>
    </source>
</reference>
<feature type="region of interest" description="Disordered" evidence="1">
    <location>
        <begin position="117"/>
        <end position="141"/>
    </location>
</feature>
<organism evidence="2">
    <name type="scientific">Podoviridae sp. ctiwu7</name>
    <dbReference type="NCBI Taxonomy" id="2825269"/>
    <lineage>
        <taxon>Viruses</taxon>
        <taxon>Duplodnaviria</taxon>
        <taxon>Heunggongvirae</taxon>
        <taxon>Uroviricota</taxon>
        <taxon>Caudoviricetes</taxon>
    </lineage>
</organism>
<proteinExistence type="predicted"/>